<evidence type="ECO:0000256" key="1">
    <source>
        <dbReference type="ARBA" id="ARBA00022679"/>
    </source>
</evidence>
<evidence type="ECO:0008006" key="6">
    <source>
        <dbReference type="Google" id="ProtNLM"/>
    </source>
</evidence>
<keyword evidence="1" id="KW-0808">Transferase</keyword>
<reference evidence="5" key="1">
    <citation type="submission" date="2016-01" db="EMBL/GenBank/DDBJ databases">
        <title>Draft genome of Chromobacterium sp. F49.</title>
        <authorList>
            <person name="Hong K.W."/>
        </authorList>
    </citation>
    <scope>NUCLEOTIDE SEQUENCE [LARGE SCALE GENOMIC DNA]</scope>
    <source>
        <strain evidence="5">P7IIIA</strain>
    </source>
</reference>
<comment type="caution">
    <text evidence="4">The sequence shown here is derived from an EMBL/GenBank/DDBJ whole genome shotgun (WGS) entry which is preliminary data.</text>
</comment>
<dbReference type="GO" id="GO:0016779">
    <property type="term" value="F:nucleotidyltransferase activity"/>
    <property type="evidence" value="ECO:0007669"/>
    <property type="project" value="InterPro"/>
</dbReference>
<dbReference type="RefSeq" id="WP_066236541.1">
    <property type="nucleotide sequence ID" value="NZ_LRFC01000001.1"/>
</dbReference>
<feature type="domain" description="Polymerase nucleotidyl transferase" evidence="2">
    <location>
        <begin position="25"/>
        <end position="84"/>
    </location>
</feature>
<proteinExistence type="predicted"/>
<evidence type="ECO:0000313" key="5">
    <source>
        <dbReference type="Proteomes" id="UP000076567"/>
    </source>
</evidence>
<protein>
    <recommendedName>
        <fullName evidence="6">DUF4111 domain-containing protein</fullName>
    </recommendedName>
</protein>
<sequence>MTQLQSTSDTNHLSKEVQNVIDVYLKKIEERLPNVLESFYLFGSVSLDAYQEGISDIDFYTVVKRPLTENDVDVLKEVHLGMKKQFRKPSLDGMYVTREDLEGRNEEVSTCPYFNDGKLQMFKSFHRNWIDAYQLRTYGIVIKGLPIETYHVPVDWDLLKTNLVENINGYWLNWVKNCERVTSLSFFGLYMSPSMIEWGVLGVTRLYYSIREEDITSKVGAGEYALLTVPEEYHRILKEALRIRNGSKFSRYGSVFKRRDDTLKFMKYVMTECNQLVS</sequence>
<organism evidence="4 5">
    <name type="scientific">Fictibacillus phosphorivorans</name>
    <dbReference type="NCBI Taxonomy" id="1221500"/>
    <lineage>
        <taxon>Bacteria</taxon>
        <taxon>Bacillati</taxon>
        <taxon>Bacillota</taxon>
        <taxon>Bacilli</taxon>
        <taxon>Bacillales</taxon>
        <taxon>Fictibacillaceae</taxon>
        <taxon>Fictibacillus</taxon>
    </lineage>
</organism>
<gene>
    <name evidence="4" type="ORF">AWM68_02625</name>
</gene>
<evidence type="ECO:0000259" key="3">
    <source>
        <dbReference type="Pfam" id="PF13427"/>
    </source>
</evidence>
<dbReference type="Pfam" id="PF13427">
    <property type="entry name" value="AadA_C"/>
    <property type="match status" value="1"/>
</dbReference>
<evidence type="ECO:0000313" key="4">
    <source>
        <dbReference type="EMBL" id="KZE69181.1"/>
    </source>
</evidence>
<keyword evidence="5" id="KW-1185">Reference proteome</keyword>
<dbReference type="OrthoDB" id="1933376at2"/>
<dbReference type="InterPro" id="IPR043519">
    <property type="entry name" value="NT_sf"/>
</dbReference>
<dbReference type="SUPFAM" id="SSF81301">
    <property type="entry name" value="Nucleotidyltransferase"/>
    <property type="match status" value="1"/>
</dbReference>
<dbReference type="Proteomes" id="UP000076567">
    <property type="component" value="Unassembled WGS sequence"/>
</dbReference>
<dbReference type="AlphaFoldDB" id="A0A161TRY7"/>
<evidence type="ECO:0000259" key="2">
    <source>
        <dbReference type="Pfam" id="PF01909"/>
    </source>
</evidence>
<dbReference type="InterPro" id="IPR002934">
    <property type="entry name" value="Polymerase_NTP_transf_dom"/>
</dbReference>
<feature type="domain" description="Adenylyltransferase AadA C-terminal" evidence="3">
    <location>
        <begin position="200"/>
        <end position="250"/>
    </location>
</feature>
<name>A0A161TRY7_9BACL</name>
<dbReference type="InterPro" id="IPR025184">
    <property type="entry name" value="AadA_C"/>
</dbReference>
<dbReference type="Gene3D" id="3.30.460.10">
    <property type="entry name" value="Beta Polymerase, domain 2"/>
    <property type="match status" value="1"/>
</dbReference>
<accession>A0A161TRY7</accession>
<dbReference type="Pfam" id="PF01909">
    <property type="entry name" value="NTP_transf_2"/>
    <property type="match status" value="1"/>
</dbReference>
<dbReference type="EMBL" id="LRFC01000001">
    <property type="protein sequence ID" value="KZE69181.1"/>
    <property type="molecule type" value="Genomic_DNA"/>
</dbReference>